<reference evidence="1" key="1">
    <citation type="journal article" date="2022" name="bioRxiv">
        <title>Sequencing and chromosome-scale assembly of the giantPleurodeles waltlgenome.</title>
        <authorList>
            <person name="Brown T."/>
            <person name="Elewa A."/>
            <person name="Iarovenko S."/>
            <person name="Subramanian E."/>
            <person name="Araus A.J."/>
            <person name="Petzold A."/>
            <person name="Susuki M."/>
            <person name="Suzuki K.-i.T."/>
            <person name="Hayashi T."/>
            <person name="Toyoda A."/>
            <person name="Oliveira C."/>
            <person name="Osipova E."/>
            <person name="Leigh N.D."/>
            <person name="Simon A."/>
            <person name="Yun M.H."/>
        </authorList>
    </citation>
    <scope>NUCLEOTIDE SEQUENCE</scope>
    <source>
        <strain evidence="1">20211129_DDA</strain>
        <tissue evidence="1">Liver</tissue>
    </source>
</reference>
<sequence length="104" mass="11240">MKSAMASLKEARGVHKALLQQLSSGWASACGVLRDAGEERCSQCGGDPWLNDWNRAEAVRRLAVEPCGRCPGVALMAEGLEDLKAWVTPGLPDVGMRHLPNRLD</sequence>
<keyword evidence="2" id="KW-1185">Reference proteome</keyword>
<protein>
    <submittedName>
        <fullName evidence="1">Uncharacterized protein</fullName>
    </submittedName>
</protein>
<organism evidence="1 2">
    <name type="scientific">Pleurodeles waltl</name>
    <name type="common">Iberian ribbed newt</name>
    <dbReference type="NCBI Taxonomy" id="8319"/>
    <lineage>
        <taxon>Eukaryota</taxon>
        <taxon>Metazoa</taxon>
        <taxon>Chordata</taxon>
        <taxon>Craniata</taxon>
        <taxon>Vertebrata</taxon>
        <taxon>Euteleostomi</taxon>
        <taxon>Amphibia</taxon>
        <taxon>Batrachia</taxon>
        <taxon>Caudata</taxon>
        <taxon>Salamandroidea</taxon>
        <taxon>Salamandridae</taxon>
        <taxon>Pleurodelinae</taxon>
        <taxon>Pleurodeles</taxon>
    </lineage>
</organism>
<dbReference type="AlphaFoldDB" id="A0AAV7VY94"/>
<evidence type="ECO:0000313" key="1">
    <source>
        <dbReference type="EMBL" id="KAJ1205262.1"/>
    </source>
</evidence>
<dbReference type="PROSITE" id="PS51257">
    <property type="entry name" value="PROKAR_LIPOPROTEIN"/>
    <property type="match status" value="1"/>
</dbReference>
<accession>A0AAV7VY94</accession>
<name>A0AAV7VY94_PLEWA</name>
<gene>
    <name evidence="1" type="ORF">NDU88_000697</name>
</gene>
<evidence type="ECO:0000313" key="2">
    <source>
        <dbReference type="Proteomes" id="UP001066276"/>
    </source>
</evidence>
<dbReference type="Proteomes" id="UP001066276">
    <property type="component" value="Chromosome 1_2"/>
</dbReference>
<proteinExistence type="predicted"/>
<comment type="caution">
    <text evidence="1">The sequence shown here is derived from an EMBL/GenBank/DDBJ whole genome shotgun (WGS) entry which is preliminary data.</text>
</comment>
<dbReference type="EMBL" id="JANPWB010000002">
    <property type="protein sequence ID" value="KAJ1205262.1"/>
    <property type="molecule type" value="Genomic_DNA"/>
</dbReference>